<reference evidence="2" key="1">
    <citation type="journal article" date="2016" name="Genome Announc.">
        <title>Complete genome sequence of Alkaliphilus metalliredigens strain QYMF, an alkaliphilic and metal-reducing bacterium isolated from borax-contaminated leachate ponds.</title>
        <authorList>
            <person name="Hwang C."/>
            <person name="Copeland A."/>
            <person name="Lucas S."/>
            <person name="Lapidus A."/>
            <person name="Barry K."/>
            <person name="Detter J.C."/>
            <person name="Glavina Del Rio T."/>
            <person name="Hammon N."/>
            <person name="Israni S."/>
            <person name="Dalin E."/>
            <person name="Tice H."/>
            <person name="Pitluck S."/>
            <person name="Chertkov O."/>
            <person name="Brettin T."/>
            <person name="Bruce D."/>
            <person name="Han C."/>
            <person name="Schmutz J."/>
            <person name="Larimer F."/>
            <person name="Land M.L."/>
            <person name="Hauser L."/>
            <person name="Kyrpides N."/>
            <person name="Mikhailova N."/>
            <person name="Ye Q."/>
            <person name="Zhou J."/>
            <person name="Richardson P."/>
            <person name="Fields M.W."/>
        </authorList>
    </citation>
    <scope>NUCLEOTIDE SEQUENCE [LARGE SCALE GENOMIC DNA]</scope>
    <source>
        <strain evidence="2">QYMF</strain>
    </source>
</reference>
<accession>A6TRE1</accession>
<dbReference type="Proteomes" id="UP000001572">
    <property type="component" value="Chromosome"/>
</dbReference>
<dbReference type="HOGENOM" id="CLU_2191426_0_0_9"/>
<evidence type="ECO:0000313" key="2">
    <source>
        <dbReference type="Proteomes" id="UP000001572"/>
    </source>
</evidence>
<organism evidence="1 2">
    <name type="scientific">Alkaliphilus metalliredigens (strain QYMF)</name>
    <dbReference type="NCBI Taxonomy" id="293826"/>
    <lineage>
        <taxon>Bacteria</taxon>
        <taxon>Bacillati</taxon>
        <taxon>Bacillota</taxon>
        <taxon>Clostridia</taxon>
        <taxon>Peptostreptococcales</taxon>
        <taxon>Natronincolaceae</taxon>
        <taxon>Alkaliphilus</taxon>
    </lineage>
</organism>
<name>A6TRE1_ALKMQ</name>
<dbReference type="RefSeq" id="WP_012063733.1">
    <property type="nucleotide sequence ID" value="NC_009633.1"/>
</dbReference>
<keyword evidence="2" id="KW-1185">Reference proteome</keyword>
<dbReference type="STRING" id="293826.Amet_2607"/>
<dbReference type="KEGG" id="amt:Amet_2607"/>
<protein>
    <submittedName>
        <fullName evidence="1">Uncharacterized protein</fullName>
    </submittedName>
</protein>
<evidence type="ECO:0000313" key="1">
    <source>
        <dbReference type="EMBL" id="ABR48759.1"/>
    </source>
</evidence>
<proteinExistence type="predicted"/>
<sequence>MGEKIKGPKHDEVLKATSKNIDTAIISQVAENEKSDLIKKVEAILGYEVDPEWYKEAHDYAKHKLTWQSKLRKTTYDKRYLAVVTAEIYEQNIFKEYVNSISRRRLRA</sequence>
<dbReference type="OrthoDB" id="9899967at2"/>
<dbReference type="AlphaFoldDB" id="A6TRE1"/>
<gene>
    <name evidence="1" type="ordered locus">Amet_2607</name>
</gene>
<dbReference type="EMBL" id="CP000724">
    <property type="protein sequence ID" value="ABR48759.1"/>
    <property type="molecule type" value="Genomic_DNA"/>
</dbReference>